<protein>
    <submittedName>
        <fullName evidence="2">Uncharacterized protein</fullName>
    </submittedName>
</protein>
<evidence type="ECO:0000313" key="3">
    <source>
        <dbReference type="Proteomes" id="UP000324800"/>
    </source>
</evidence>
<dbReference type="AlphaFoldDB" id="A0A5J4VFM6"/>
<feature type="region of interest" description="Disordered" evidence="1">
    <location>
        <begin position="259"/>
        <end position="285"/>
    </location>
</feature>
<comment type="caution">
    <text evidence="2">The sequence shown here is derived from an EMBL/GenBank/DDBJ whole genome shotgun (WGS) entry which is preliminary data.</text>
</comment>
<proteinExistence type="predicted"/>
<accession>A0A5J4VFM6</accession>
<feature type="compositionally biased region" description="Polar residues" evidence="1">
    <location>
        <begin position="259"/>
        <end position="276"/>
    </location>
</feature>
<reference evidence="2 3" key="1">
    <citation type="submission" date="2019-03" db="EMBL/GenBank/DDBJ databases">
        <title>Single cell metagenomics reveals metabolic interactions within the superorganism composed of flagellate Streblomastix strix and complex community of Bacteroidetes bacteria on its surface.</title>
        <authorList>
            <person name="Treitli S.C."/>
            <person name="Kolisko M."/>
            <person name="Husnik F."/>
            <person name="Keeling P."/>
            <person name="Hampl V."/>
        </authorList>
    </citation>
    <scope>NUCLEOTIDE SEQUENCE [LARGE SCALE GENOMIC DNA]</scope>
    <source>
        <strain evidence="2">ST1C</strain>
    </source>
</reference>
<gene>
    <name evidence="2" type="ORF">EZS28_023221</name>
</gene>
<evidence type="ECO:0000256" key="1">
    <source>
        <dbReference type="SAM" id="MobiDB-lite"/>
    </source>
</evidence>
<name>A0A5J4VFM6_9EUKA</name>
<evidence type="ECO:0000313" key="2">
    <source>
        <dbReference type="EMBL" id="KAA6381252.1"/>
    </source>
</evidence>
<organism evidence="2 3">
    <name type="scientific">Streblomastix strix</name>
    <dbReference type="NCBI Taxonomy" id="222440"/>
    <lineage>
        <taxon>Eukaryota</taxon>
        <taxon>Metamonada</taxon>
        <taxon>Preaxostyla</taxon>
        <taxon>Oxymonadida</taxon>
        <taxon>Streblomastigidae</taxon>
        <taxon>Streblomastix</taxon>
    </lineage>
</organism>
<sequence>MIFKVIVTWAQMDATEQWNLLKTQPSPVIRPWHNNQMQRSLDALPQNERTHPASADTLLIRIVGFAGDLDQELKKLNVQQVIDLIRSKPEIMPPESAQDLAVSPKPETQLTEFSLLLIQLQQQSLNPYAPLNTFNNQLPNQQIQGQQPLQYPIQQSRQPMQYPIQPVQFPVIPPLNPYLPTMNPSRTISDSRLLSNENVKNQQTAIQPSQQVEQAIIQSVERPGQRVAKTRSVHNMLIPPIPAYPQQQTSRIPLLPYTTGRNQQQKQSQRSISLTHNRTDESQKDDFLDEIIPGIAMSHLSPHKTDIETAQ</sequence>
<dbReference type="Proteomes" id="UP000324800">
    <property type="component" value="Unassembled WGS sequence"/>
</dbReference>
<dbReference type="EMBL" id="SNRW01007432">
    <property type="protein sequence ID" value="KAA6381252.1"/>
    <property type="molecule type" value="Genomic_DNA"/>
</dbReference>